<accession>A0A9P1I8W2</accession>
<gene>
    <name evidence="2" type="ORF">CAMP_LOCUS2977</name>
</gene>
<protein>
    <recommendedName>
        <fullName evidence="4">C-type lectin domain-containing protein</fullName>
    </recommendedName>
</protein>
<dbReference type="SUPFAM" id="SSF56436">
    <property type="entry name" value="C-type lectin-like"/>
    <property type="match status" value="1"/>
</dbReference>
<evidence type="ECO:0000256" key="1">
    <source>
        <dbReference type="SAM" id="SignalP"/>
    </source>
</evidence>
<evidence type="ECO:0000313" key="3">
    <source>
        <dbReference type="Proteomes" id="UP001152747"/>
    </source>
</evidence>
<comment type="caution">
    <text evidence="2">The sequence shown here is derived from an EMBL/GenBank/DDBJ whole genome shotgun (WGS) entry which is preliminary data.</text>
</comment>
<organism evidence="2 3">
    <name type="scientific">Caenorhabditis angaria</name>
    <dbReference type="NCBI Taxonomy" id="860376"/>
    <lineage>
        <taxon>Eukaryota</taxon>
        <taxon>Metazoa</taxon>
        <taxon>Ecdysozoa</taxon>
        <taxon>Nematoda</taxon>
        <taxon>Chromadorea</taxon>
        <taxon>Rhabditida</taxon>
        <taxon>Rhabditina</taxon>
        <taxon>Rhabditomorpha</taxon>
        <taxon>Rhabditoidea</taxon>
        <taxon>Rhabditidae</taxon>
        <taxon>Peloderinae</taxon>
        <taxon>Caenorhabditis</taxon>
    </lineage>
</organism>
<dbReference type="Gene3D" id="3.10.100.10">
    <property type="entry name" value="Mannose-Binding Protein A, subunit A"/>
    <property type="match status" value="1"/>
</dbReference>
<dbReference type="InterPro" id="IPR016186">
    <property type="entry name" value="C-type_lectin-like/link_sf"/>
</dbReference>
<keyword evidence="3" id="KW-1185">Reference proteome</keyword>
<dbReference type="EMBL" id="CANHGI010000001">
    <property type="protein sequence ID" value="CAI5440340.1"/>
    <property type="molecule type" value="Genomic_DNA"/>
</dbReference>
<dbReference type="AlphaFoldDB" id="A0A9P1I8W2"/>
<sequence length="188" mass="21282">MIVKVLVFLCLLQLVDSCRLRCRNRTQCDDGWTYYKRSKTGWCMKMLAEQNLTKIQADQSCSNFGAVISSIDDSSMNTKILSLKNVPGATQTLLGATYKFECFCGEYSCELTDNCGRNGYYWTDGYTTSNDYILDNLGIRVFNITENNIMTTRVFSYDVLIINAASNLQTTYSTNTFDSVICGKKSNY</sequence>
<evidence type="ECO:0000313" key="2">
    <source>
        <dbReference type="EMBL" id="CAI5440340.1"/>
    </source>
</evidence>
<feature type="chain" id="PRO_5040217174" description="C-type lectin domain-containing protein" evidence="1">
    <location>
        <begin position="18"/>
        <end position="188"/>
    </location>
</feature>
<feature type="signal peptide" evidence="1">
    <location>
        <begin position="1"/>
        <end position="17"/>
    </location>
</feature>
<evidence type="ECO:0008006" key="4">
    <source>
        <dbReference type="Google" id="ProtNLM"/>
    </source>
</evidence>
<name>A0A9P1I8W2_9PELO</name>
<dbReference type="Proteomes" id="UP001152747">
    <property type="component" value="Unassembled WGS sequence"/>
</dbReference>
<dbReference type="PANTHER" id="PTHR23124">
    <property type="entry name" value="C-TYPE LECTIN DOMAIN-CONTAINING PROTEIN-RELATED-RELATED"/>
    <property type="match status" value="1"/>
</dbReference>
<dbReference type="InterPro" id="IPR016187">
    <property type="entry name" value="CTDL_fold"/>
</dbReference>
<proteinExistence type="predicted"/>
<reference evidence="2" key="1">
    <citation type="submission" date="2022-11" db="EMBL/GenBank/DDBJ databases">
        <authorList>
            <person name="Kikuchi T."/>
        </authorList>
    </citation>
    <scope>NUCLEOTIDE SEQUENCE</scope>
    <source>
        <strain evidence="2">PS1010</strain>
    </source>
</reference>
<keyword evidence="1" id="KW-0732">Signal</keyword>